<name>A0A7G9WBW0_ALKCA</name>
<gene>
    <name evidence="3" type="ORF">HYG86_16025</name>
</gene>
<evidence type="ECO:0000313" key="3">
    <source>
        <dbReference type="EMBL" id="QNO16172.1"/>
    </source>
</evidence>
<feature type="transmembrane region" description="Helical" evidence="2">
    <location>
        <begin position="6"/>
        <end position="28"/>
    </location>
</feature>
<evidence type="ECO:0000256" key="2">
    <source>
        <dbReference type="SAM" id="Phobius"/>
    </source>
</evidence>
<dbReference type="AlphaFoldDB" id="A0A7G9WBW0"/>
<feature type="coiled-coil region" evidence="1">
    <location>
        <begin position="34"/>
        <end position="68"/>
    </location>
</feature>
<keyword evidence="2" id="KW-0472">Membrane</keyword>
<dbReference type="GO" id="GO:0016020">
    <property type="term" value="C:membrane"/>
    <property type="evidence" value="ECO:0007669"/>
    <property type="project" value="InterPro"/>
</dbReference>
<keyword evidence="1" id="KW-0175">Coiled coil</keyword>
<keyword evidence="2" id="KW-1133">Transmembrane helix</keyword>
<proteinExistence type="predicted"/>
<dbReference type="RefSeq" id="WP_213166566.1">
    <property type="nucleotide sequence ID" value="NZ_CP058559.1"/>
</dbReference>
<protein>
    <submittedName>
        <fullName evidence="3">Copper transporter</fullName>
    </submittedName>
</protein>
<dbReference type="KEGG" id="acae:HYG86_16025"/>
<reference evidence="3 4" key="1">
    <citation type="submission" date="2020-07" db="EMBL/GenBank/DDBJ databases">
        <title>Alkalicella. sp. LB2 genome.</title>
        <authorList>
            <person name="Postec A."/>
            <person name="Quemeneur M."/>
        </authorList>
    </citation>
    <scope>NUCLEOTIDE SEQUENCE [LARGE SCALE GENOMIC DNA]</scope>
    <source>
        <strain evidence="3 4">LB2</strain>
    </source>
</reference>
<evidence type="ECO:0000256" key="1">
    <source>
        <dbReference type="SAM" id="Coils"/>
    </source>
</evidence>
<dbReference type="Pfam" id="PF11382">
    <property type="entry name" value="MctB"/>
    <property type="match status" value="1"/>
</dbReference>
<dbReference type="Proteomes" id="UP000516160">
    <property type="component" value="Chromosome"/>
</dbReference>
<evidence type="ECO:0000313" key="4">
    <source>
        <dbReference type="Proteomes" id="UP000516160"/>
    </source>
</evidence>
<keyword evidence="4" id="KW-1185">Reference proteome</keyword>
<accession>A0A7G9WBW0</accession>
<dbReference type="InterPro" id="IPR021522">
    <property type="entry name" value="MctB"/>
</dbReference>
<dbReference type="EMBL" id="CP058559">
    <property type="protein sequence ID" value="QNO16172.1"/>
    <property type="molecule type" value="Genomic_DNA"/>
</dbReference>
<dbReference type="GO" id="GO:0055070">
    <property type="term" value="P:copper ion homeostasis"/>
    <property type="evidence" value="ECO:0007669"/>
    <property type="project" value="InterPro"/>
</dbReference>
<keyword evidence="2" id="KW-0812">Transmembrane</keyword>
<organism evidence="3 4">
    <name type="scientific">Alkalicella caledoniensis</name>
    <dbReference type="NCBI Taxonomy" id="2731377"/>
    <lineage>
        <taxon>Bacteria</taxon>
        <taxon>Bacillati</taxon>
        <taxon>Bacillota</taxon>
        <taxon>Clostridia</taxon>
        <taxon>Eubacteriales</taxon>
        <taxon>Proteinivoracaceae</taxon>
        <taxon>Alkalicella</taxon>
    </lineage>
</organism>
<sequence length="263" mass="29970">MPGFKFHIVTVVGIFVALALGIVIGTSLSDNIIIESQMSTIELMQNRINNLEDDKSEILAQLQNMADENHLLKRNEEVLFQSALGQFDDKSNLTAIAYGQSLDLLELQMVTNNKVRFQNVILINYTEVNESEQLKEFLGIEEENTLEVFTDKLVDIIVSEDNTSLKYLEEIQILTFVGDYIFSNQEFVFYYQDTEGDPSLRLANEKLNELNYSSIAVARSNVDSDELGKLNKNIERFQNIDTTTGQIEFLQSLEDNYRPVNAD</sequence>